<keyword evidence="1" id="KW-0175">Coiled coil</keyword>
<feature type="transmembrane region" description="Helical" evidence="3">
    <location>
        <begin position="520"/>
        <end position="544"/>
    </location>
</feature>
<feature type="compositionally biased region" description="Polar residues" evidence="2">
    <location>
        <begin position="62"/>
        <end position="72"/>
    </location>
</feature>
<keyword evidence="3" id="KW-0472">Membrane</keyword>
<keyword evidence="3" id="KW-0812">Transmembrane</keyword>
<dbReference type="AlphaFoldDB" id="A0ABD3NT11"/>
<feature type="compositionally biased region" description="Basic and acidic residues" evidence="2">
    <location>
        <begin position="741"/>
        <end position="761"/>
    </location>
</feature>
<organism evidence="4 5">
    <name type="scientific">Cyclotella atomus</name>
    <dbReference type="NCBI Taxonomy" id="382360"/>
    <lineage>
        <taxon>Eukaryota</taxon>
        <taxon>Sar</taxon>
        <taxon>Stramenopiles</taxon>
        <taxon>Ochrophyta</taxon>
        <taxon>Bacillariophyta</taxon>
        <taxon>Coscinodiscophyceae</taxon>
        <taxon>Thalassiosirophycidae</taxon>
        <taxon>Stephanodiscales</taxon>
        <taxon>Stephanodiscaceae</taxon>
        <taxon>Cyclotella</taxon>
    </lineage>
</organism>
<feature type="compositionally biased region" description="Basic residues" evidence="2">
    <location>
        <begin position="628"/>
        <end position="644"/>
    </location>
</feature>
<evidence type="ECO:0000256" key="3">
    <source>
        <dbReference type="SAM" id="Phobius"/>
    </source>
</evidence>
<keyword evidence="3" id="KW-1133">Transmembrane helix</keyword>
<feature type="compositionally biased region" description="Basic and acidic residues" evidence="2">
    <location>
        <begin position="599"/>
        <end position="627"/>
    </location>
</feature>
<dbReference type="Proteomes" id="UP001530400">
    <property type="component" value="Unassembled WGS sequence"/>
</dbReference>
<feature type="compositionally biased region" description="Polar residues" evidence="2">
    <location>
        <begin position="705"/>
        <end position="715"/>
    </location>
</feature>
<feature type="region of interest" description="Disordered" evidence="2">
    <location>
        <begin position="20"/>
        <end position="88"/>
    </location>
</feature>
<proteinExistence type="predicted"/>
<feature type="region of interest" description="Disordered" evidence="2">
    <location>
        <begin position="591"/>
        <end position="761"/>
    </location>
</feature>
<dbReference type="Gene3D" id="2.60.40.10">
    <property type="entry name" value="Immunoglobulins"/>
    <property type="match status" value="1"/>
</dbReference>
<evidence type="ECO:0000256" key="2">
    <source>
        <dbReference type="SAM" id="MobiDB-lite"/>
    </source>
</evidence>
<feature type="compositionally biased region" description="Low complexity" evidence="2">
    <location>
        <begin position="682"/>
        <end position="704"/>
    </location>
</feature>
<protein>
    <recommendedName>
        <fullName evidence="6">SD-repeat containing protein B domain-containing protein</fullName>
    </recommendedName>
</protein>
<gene>
    <name evidence="4" type="ORF">ACHAWO_011411</name>
</gene>
<accession>A0ABD3NT11</accession>
<reference evidence="4 5" key="1">
    <citation type="submission" date="2024-10" db="EMBL/GenBank/DDBJ databases">
        <title>Updated reference genomes for cyclostephanoid diatoms.</title>
        <authorList>
            <person name="Roberts W.R."/>
            <person name="Alverson A.J."/>
        </authorList>
    </citation>
    <scope>NUCLEOTIDE SEQUENCE [LARGE SCALE GENOMIC DNA]</scope>
    <source>
        <strain evidence="4 5">AJA010-31</strain>
    </source>
</reference>
<name>A0ABD3NT11_9STRA</name>
<evidence type="ECO:0000256" key="1">
    <source>
        <dbReference type="SAM" id="Coils"/>
    </source>
</evidence>
<dbReference type="InterPro" id="IPR013783">
    <property type="entry name" value="Ig-like_fold"/>
</dbReference>
<evidence type="ECO:0008006" key="6">
    <source>
        <dbReference type="Google" id="ProtNLM"/>
    </source>
</evidence>
<feature type="coiled-coil region" evidence="1">
    <location>
        <begin position="420"/>
        <end position="447"/>
    </location>
</feature>
<evidence type="ECO:0000313" key="5">
    <source>
        <dbReference type="Proteomes" id="UP001530400"/>
    </source>
</evidence>
<evidence type="ECO:0000313" key="4">
    <source>
        <dbReference type="EMBL" id="KAL3778757.1"/>
    </source>
</evidence>
<keyword evidence="5" id="KW-1185">Reference proteome</keyword>
<comment type="caution">
    <text evidence="4">The sequence shown here is derived from an EMBL/GenBank/DDBJ whole genome shotgun (WGS) entry which is preliminary data.</text>
</comment>
<dbReference type="EMBL" id="JALLPJ020000971">
    <property type="protein sequence ID" value="KAL3778757.1"/>
    <property type="molecule type" value="Genomic_DNA"/>
</dbReference>
<sequence>MEALTKAVLEDLLTPKELRMHKEVATHGRKVQYTHSKEEAEQQASDEDGLQGGQRWAPPTASPSLKPTNSPSAGPTAPPTYHPTPHGEPWVLKGTVWYDRNANGNRDSGISMPDNGSDVEFNLGLGGVKVTLLECNVDTNREIETSSSTLATTISQGYNSKMEPMLSNDGGIFRLVNIKLDKSYAVRVEAPTGYLFTSGICNDNERGWKCEYSRGGGRVLQEEGFFSKITNWALNSRSLASDTSSSHSKDSSYSNNKKKEFAMGISSGRSTECITVDRDGIPDKALNFGVMRVGDSKAADADVALVLDFDDAVAQGRRGLKEMIRDAIELPRSEGDSPTVRRYLLGDADKKAIGSVTAEVLASQLDKRLAENQVVLDGVDPQDVILSADSEAASKEVAVALNIKGHYSPPPELDFEYIVNDSINSDADQIRRNLREYNQNCRDQNAKLDSGSSISDFDEVHSMTGSMSTRGSGSGDVYRTVCAEGETLPTMFETSLKEISATKVSAIAFAPIIYMEEQALAAWATGPVAAVSGLIALLMGLFVFRRALGPRKVDKYRQLQKTGMVDVGDGRRFGEFGGDFDDGSVDSAFYSSDEEDFDDNCKDKDREKKMRAKLRAEAEKAKSGDHKSSKRFGKSSKKFSKSSKKLLAVKSGAADDTDSVPSSTSAKDMEMKRSKKANKEISGSSVKKSMRSSTTSVHSSMTSSKPDNLRSSTKSSKSDNLRSSTKSIKSELKKSTRRGRDRSEGGDNAKIVDADLKKSFV</sequence>